<organism evidence="2 3">
    <name type="scientific">Aureococcus anophagefferens</name>
    <name type="common">Harmful bloom alga</name>
    <dbReference type="NCBI Taxonomy" id="44056"/>
    <lineage>
        <taxon>Eukaryota</taxon>
        <taxon>Sar</taxon>
        <taxon>Stramenopiles</taxon>
        <taxon>Ochrophyta</taxon>
        <taxon>Pelagophyceae</taxon>
        <taxon>Pelagomonadales</taxon>
        <taxon>Pelagomonadaceae</taxon>
        <taxon>Aureococcus</taxon>
    </lineage>
</organism>
<evidence type="ECO:0000313" key="2">
    <source>
        <dbReference type="EMBL" id="KAK7249470.1"/>
    </source>
</evidence>
<evidence type="ECO:0000259" key="1">
    <source>
        <dbReference type="PROSITE" id="PS51746"/>
    </source>
</evidence>
<accession>A0ABR1G8A4</accession>
<dbReference type="Gene3D" id="3.60.40.10">
    <property type="entry name" value="PPM-type phosphatase domain"/>
    <property type="match status" value="1"/>
</dbReference>
<dbReference type="Proteomes" id="UP001363151">
    <property type="component" value="Unassembled WGS sequence"/>
</dbReference>
<dbReference type="PROSITE" id="PS51746">
    <property type="entry name" value="PPM_2"/>
    <property type="match status" value="1"/>
</dbReference>
<dbReference type="SUPFAM" id="SSF81606">
    <property type="entry name" value="PP2C-like"/>
    <property type="match status" value="1"/>
</dbReference>
<dbReference type="InterPro" id="IPR001932">
    <property type="entry name" value="PPM-type_phosphatase-like_dom"/>
</dbReference>
<feature type="domain" description="PPM-type phosphatase" evidence="1">
    <location>
        <begin position="59"/>
        <end position="339"/>
    </location>
</feature>
<dbReference type="CDD" id="cd00143">
    <property type="entry name" value="PP2Cc"/>
    <property type="match status" value="1"/>
</dbReference>
<dbReference type="SMART" id="SM00332">
    <property type="entry name" value="PP2Cc"/>
    <property type="match status" value="1"/>
</dbReference>
<reference evidence="2 3" key="1">
    <citation type="submission" date="2024-03" db="EMBL/GenBank/DDBJ databases">
        <title>Aureococcus anophagefferens CCMP1851 and Kratosvirus quantuckense: Draft genome of a second virus-susceptible host strain in the model system.</title>
        <authorList>
            <person name="Chase E."/>
            <person name="Truchon A.R."/>
            <person name="Schepens W."/>
            <person name="Wilhelm S.W."/>
        </authorList>
    </citation>
    <scope>NUCLEOTIDE SEQUENCE [LARGE SCALE GENOMIC DNA]</scope>
    <source>
        <strain evidence="2 3">CCMP1851</strain>
    </source>
</reference>
<sequence length="351" mass="37480">MAANNDAAALSKQRRRLSVQSDSKFIEGVENMDISGGGKARRQSIQIREGEAGSHISRLFGLSKKGYAPYNPRKKNQDALAMAEDPATATQAILVLDGHGEAGDLVSGYYKEKYLDEVFAHAAWPGDVEGMKRASRDVLLKLERELIGNKAVDTEFSGSTYVFAALRGGALLVSNVGDSRVTLGVEVDGAIVARPVSIDHKPDAPAEKARILGAGGRVFAVEYDDGVDGPPRVWLGHMDVPGLAMSRSVGDVVAHAAGVSTEPEFFVHPVSHEDRFLVSATDGLWEFLTDDEVVAMVAKVAMETGSPKACVEALVEESNARWMKNEQVIDDTTIAVAFLSADLVAAATNAK</sequence>
<evidence type="ECO:0000313" key="3">
    <source>
        <dbReference type="Proteomes" id="UP001363151"/>
    </source>
</evidence>
<dbReference type="Pfam" id="PF00481">
    <property type="entry name" value="PP2C"/>
    <property type="match status" value="1"/>
</dbReference>
<dbReference type="InterPro" id="IPR036457">
    <property type="entry name" value="PPM-type-like_dom_sf"/>
</dbReference>
<dbReference type="InterPro" id="IPR015655">
    <property type="entry name" value="PP2C"/>
</dbReference>
<protein>
    <submittedName>
        <fullName evidence="2">Protein serine/threonine phosphatase</fullName>
    </submittedName>
</protein>
<dbReference type="EMBL" id="JBBJCI010000078">
    <property type="protein sequence ID" value="KAK7249470.1"/>
    <property type="molecule type" value="Genomic_DNA"/>
</dbReference>
<keyword evidence="3" id="KW-1185">Reference proteome</keyword>
<comment type="caution">
    <text evidence="2">The sequence shown here is derived from an EMBL/GenBank/DDBJ whole genome shotgun (WGS) entry which is preliminary data.</text>
</comment>
<name>A0ABR1G8A4_AURAN</name>
<proteinExistence type="predicted"/>
<dbReference type="PANTHER" id="PTHR47992">
    <property type="entry name" value="PROTEIN PHOSPHATASE"/>
    <property type="match status" value="1"/>
</dbReference>
<gene>
    <name evidence="2" type="ORF">SO694_00049141</name>
</gene>